<dbReference type="CDD" id="cd00614">
    <property type="entry name" value="CGS_like"/>
    <property type="match status" value="1"/>
</dbReference>
<keyword evidence="3" id="KW-0808">Transferase</keyword>
<evidence type="ECO:0000256" key="3">
    <source>
        <dbReference type="ARBA" id="ARBA00022679"/>
    </source>
</evidence>
<keyword evidence="8" id="KW-1185">Reference proteome</keyword>
<dbReference type="AlphaFoldDB" id="A0A419VZ06"/>
<dbReference type="GO" id="GO:0071269">
    <property type="term" value="P:L-homocysteine biosynthetic process"/>
    <property type="evidence" value="ECO:0007669"/>
    <property type="project" value="TreeGrafter"/>
</dbReference>
<proteinExistence type="inferred from homology"/>
<dbReference type="Gene3D" id="3.90.1150.10">
    <property type="entry name" value="Aspartate Aminotransferase, domain 1"/>
    <property type="match status" value="1"/>
</dbReference>
<dbReference type="Proteomes" id="UP000283387">
    <property type="component" value="Unassembled WGS sequence"/>
</dbReference>
<comment type="caution">
    <text evidence="7">The sequence shown here is derived from an EMBL/GenBank/DDBJ whole genome shotgun (WGS) entry which is preliminary data.</text>
</comment>
<comment type="cofactor">
    <cofactor evidence="1 6">
        <name>pyridoxal 5'-phosphate</name>
        <dbReference type="ChEBI" id="CHEBI:597326"/>
    </cofactor>
</comment>
<protein>
    <submittedName>
        <fullName evidence="7">O-acetylhomoserine sulfhydrylase</fullName>
    </submittedName>
</protein>
<dbReference type="OrthoDB" id="9803729at2"/>
<sequence length="433" mass="47260">MTSKNLKFETLQLHAGQEVDPTTGSRAVPIYQTTSYVFENSEQAANRFALSEFGNIYTRLMNPTSDVFEKRIAALEGGVAALSTSSGHAAQFLVCNQLLTPGDNIVSSPFLYGGTYNQFKVSFKNFGWEARMTKDLKPESFEELIDEKTKIIYLETIGNPGFVIPDFDAIAAVAKKYDIPLVVDNTFAGGGYLFRPIEHGANIVVESATKWIGGHGTSLGGVIVDGGNYNWGNGKFPSFTEPSEGYHGIKFWDIFNFDGPFGNIAFIIKARVEGLRDFGPAPSPFNSFLLLQGLETLSLRMERHVENAQKLAEWLENHPKVESVNYPGLKSSPSYELAKKYLPKGAGSMLSLIVKGGVEEAKKIVEGLELVSHLANVGDAKTLIIQPAATTHQQLSAEAQLAAGVYPAQLRISVGLEHIDDIIADFEQALSKI</sequence>
<accession>A0A419VZ06</accession>
<dbReference type="InterPro" id="IPR000277">
    <property type="entry name" value="Cys/Met-Metab_PyrdxlP-dep_enz"/>
</dbReference>
<dbReference type="PANTHER" id="PTHR43797">
    <property type="entry name" value="HOMOCYSTEINE/CYSTEINE SYNTHASE"/>
    <property type="match status" value="1"/>
</dbReference>
<evidence type="ECO:0000256" key="1">
    <source>
        <dbReference type="ARBA" id="ARBA00001933"/>
    </source>
</evidence>
<dbReference type="InterPro" id="IPR015422">
    <property type="entry name" value="PyrdxlP-dep_Trfase_small"/>
</dbReference>
<dbReference type="GO" id="GO:0030170">
    <property type="term" value="F:pyridoxal phosphate binding"/>
    <property type="evidence" value="ECO:0007669"/>
    <property type="project" value="InterPro"/>
</dbReference>
<dbReference type="InterPro" id="IPR015424">
    <property type="entry name" value="PyrdxlP-dep_Trfase"/>
</dbReference>
<keyword evidence="4 5" id="KW-0663">Pyridoxal phosphate</keyword>
<comment type="similarity">
    <text evidence="2 6">Belongs to the trans-sulfuration enzymes family.</text>
</comment>
<evidence type="ECO:0000256" key="4">
    <source>
        <dbReference type="ARBA" id="ARBA00022898"/>
    </source>
</evidence>
<evidence type="ECO:0000256" key="6">
    <source>
        <dbReference type="RuleBase" id="RU362118"/>
    </source>
</evidence>
<dbReference type="RefSeq" id="WP_120274558.1">
    <property type="nucleotide sequence ID" value="NZ_RAPN01000002.1"/>
</dbReference>
<reference evidence="7 8" key="1">
    <citation type="submission" date="2018-09" db="EMBL/GenBank/DDBJ databases">
        <title>Genomic Encyclopedia of Archaeal and Bacterial Type Strains, Phase II (KMG-II): from individual species to whole genera.</title>
        <authorList>
            <person name="Goeker M."/>
        </authorList>
    </citation>
    <scope>NUCLEOTIDE SEQUENCE [LARGE SCALE GENOMIC DNA]</scope>
    <source>
        <strain evidence="7 8">DSM 27148</strain>
    </source>
</reference>
<feature type="modified residue" description="N6-(pyridoxal phosphate)lysine" evidence="5">
    <location>
        <position position="210"/>
    </location>
</feature>
<evidence type="ECO:0000256" key="2">
    <source>
        <dbReference type="ARBA" id="ARBA00009077"/>
    </source>
</evidence>
<dbReference type="InterPro" id="IPR015421">
    <property type="entry name" value="PyrdxlP-dep_Trfase_major"/>
</dbReference>
<evidence type="ECO:0000256" key="5">
    <source>
        <dbReference type="PIRSR" id="PIRSR001434-2"/>
    </source>
</evidence>
<dbReference type="PIRSF" id="PIRSF001434">
    <property type="entry name" value="CGS"/>
    <property type="match status" value="1"/>
</dbReference>
<dbReference type="InterPro" id="IPR006235">
    <property type="entry name" value="OAc-hSer/O-AcSer_sulfhydrylase"/>
</dbReference>
<dbReference type="EMBL" id="RAPN01000002">
    <property type="protein sequence ID" value="RKD88394.1"/>
    <property type="molecule type" value="Genomic_DNA"/>
</dbReference>
<dbReference type="GO" id="GO:0004124">
    <property type="term" value="F:cysteine synthase activity"/>
    <property type="evidence" value="ECO:0007669"/>
    <property type="project" value="TreeGrafter"/>
</dbReference>
<dbReference type="NCBIfam" id="TIGR01326">
    <property type="entry name" value="OAH_OAS_sulfhy"/>
    <property type="match status" value="1"/>
</dbReference>
<dbReference type="FunFam" id="3.40.640.10:FF:000035">
    <property type="entry name" value="O-succinylhomoserine sulfhydrylase"/>
    <property type="match status" value="1"/>
</dbReference>
<dbReference type="Pfam" id="PF01053">
    <property type="entry name" value="Cys_Met_Meta_PP"/>
    <property type="match status" value="1"/>
</dbReference>
<evidence type="ECO:0000313" key="7">
    <source>
        <dbReference type="EMBL" id="RKD88394.1"/>
    </source>
</evidence>
<dbReference type="GO" id="GO:0019346">
    <property type="term" value="P:transsulfuration"/>
    <property type="evidence" value="ECO:0007669"/>
    <property type="project" value="InterPro"/>
</dbReference>
<dbReference type="PANTHER" id="PTHR43797:SF2">
    <property type="entry name" value="HOMOCYSTEINE_CYSTEINE SYNTHASE"/>
    <property type="match status" value="1"/>
</dbReference>
<dbReference type="GO" id="GO:0006535">
    <property type="term" value="P:cysteine biosynthetic process from serine"/>
    <property type="evidence" value="ECO:0007669"/>
    <property type="project" value="TreeGrafter"/>
</dbReference>
<dbReference type="Gene3D" id="3.40.640.10">
    <property type="entry name" value="Type I PLP-dependent aspartate aminotransferase-like (Major domain)"/>
    <property type="match status" value="1"/>
</dbReference>
<organism evidence="7 8">
    <name type="scientific">Mangrovibacterium diazotrophicum</name>
    <dbReference type="NCBI Taxonomy" id="1261403"/>
    <lineage>
        <taxon>Bacteria</taxon>
        <taxon>Pseudomonadati</taxon>
        <taxon>Bacteroidota</taxon>
        <taxon>Bacteroidia</taxon>
        <taxon>Marinilabiliales</taxon>
        <taxon>Prolixibacteraceae</taxon>
        <taxon>Mangrovibacterium</taxon>
    </lineage>
</organism>
<dbReference type="GO" id="GO:0003961">
    <property type="term" value="F:O-acetylhomoserine aminocarboxypropyltransferase activity"/>
    <property type="evidence" value="ECO:0007669"/>
    <property type="project" value="TreeGrafter"/>
</dbReference>
<evidence type="ECO:0000313" key="8">
    <source>
        <dbReference type="Proteomes" id="UP000283387"/>
    </source>
</evidence>
<dbReference type="SUPFAM" id="SSF53383">
    <property type="entry name" value="PLP-dependent transferases"/>
    <property type="match status" value="1"/>
</dbReference>
<name>A0A419VZ06_9BACT</name>
<dbReference type="GO" id="GO:0005737">
    <property type="term" value="C:cytoplasm"/>
    <property type="evidence" value="ECO:0007669"/>
    <property type="project" value="TreeGrafter"/>
</dbReference>
<gene>
    <name evidence="7" type="ORF">BC643_3543</name>
</gene>